<evidence type="ECO:0000256" key="4">
    <source>
        <dbReference type="ARBA" id="ARBA00023139"/>
    </source>
</evidence>
<dbReference type="NCBIfam" id="NF047847">
    <property type="entry name" value="SS_mature_LptM"/>
    <property type="match status" value="1"/>
</dbReference>
<proteinExistence type="predicted"/>
<keyword evidence="4" id="KW-0564">Palmitate</keyword>
<keyword evidence="3 8" id="KW-0472">Membrane</keyword>
<organism evidence="9 10">
    <name type="scientific">Orrella marina</name>
    <dbReference type="NCBI Taxonomy" id="2163011"/>
    <lineage>
        <taxon>Bacteria</taxon>
        <taxon>Pseudomonadati</taxon>
        <taxon>Pseudomonadota</taxon>
        <taxon>Betaproteobacteria</taxon>
        <taxon>Burkholderiales</taxon>
        <taxon>Alcaligenaceae</taxon>
        <taxon>Orrella</taxon>
    </lineage>
</organism>
<keyword evidence="8" id="KW-1133">Transmembrane helix</keyword>
<keyword evidence="6" id="KW-0449">Lipoprotein</keyword>
<evidence type="ECO:0008006" key="11">
    <source>
        <dbReference type="Google" id="ProtNLM"/>
    </source>
</evidence>
<evidence type="ECO:0000256" key="5">
    <source>
        <dbReference type="ARBA" id="ARBA00023237"/>
    </source>
</evidence>
<dbReference type="InterPro" id="IPR032831">
    <property type="entry name" value="LptM_cons"/>
</dbReference>
<evidence type="ECO:0000313" key="10">
    <source>
        <dbReference type="Proteomes" id="UP000244571"/>
    </source>
</evidence>
<protein>
    <recommendedName>
        <fullName evidence="11">Lipoprotein</fullName>
    </recommendedName>
</protein>
<evidence type="ECO:0000313" key="9">
    <source>
        <dbReference type="EMBL" id="AWB34637.1"/>
    </source>
</evidence>
<feature type="region of interest" description="Disordered" evidence="7">
    <location>
        <begin position="36"/>
        <end position="82"/>
    </location>
</feature>
<evidence type="ECO:0000256" key="7">
    <source>
        <dbReference type="SAM" id="MobiDB-lite"/>
    </source>
</evidence>
<dbReference type="EMBL" id="CP028901">
    <property type="protein sequence ID" value="AWB34637.1"/>
    <property type="molecule type" value="Genomic_DNA"/>
</dbReference>
<dbReference type="KEGG" id="boz:DBV39_13965"/>
<evidence type="ECO:0000256" key="6">
    <source>
        <dbReference type="ARBA" id="ARBA00023288"/>
    </source>
</evidence>
<name>A0A2R4XLF1_9BURK</name>
<dbReference type="Pfam" id="PF13627">
    <property type="entry name" value="LptM_cons"/>
    <property type="match status" value="1"/>
</dbReference>
<keyword evidence="2" id="KW-0732">Signal</keyword>
<dbReference type="GO" id="GO:0009279">
    <property type="term" value="C:cell outer membrane"/>
    <property type="evidence" value="ECO:0007669"/>
    <property type="project" value="UniProtKB-SubCell"/>
</dbReference>
<accession>A0A2R4XLF1</accession>
<evidence type="ECO:0000256" key="8">
    <source>
        <dbReference type="SAM" id="Phobius"/>
    </source>
</evidence>
<comment type="subcellular location">
    <subcellularLocation>
        <location evidence="1">Cell outer membrane</location>
        <topology evidence="1">Lipid-anchor</topology>
    </subcellularLocation>
</comment>
<keyword evidence="8" id="KW-0812">Transmembrane</keyword>
<sequence length="82" mass="8700">MFNPVSQTVRSITQAFFVMLLAMAISACGYKGPLYLPPPPDTLGGQDNSPDAGSLPNAEERRGEPAAIEEESLLSPPPVLTE</sequence>
<evidence type="ECO:0000256" key="2">
    <source>
        <dbReference type="ARBA" id="ARBA00022729"/>
    </source>
</evidence>
<evidence type="ECO:0000256" key="3">
    <source>
        <dbReference type="ARBA" id="ARBA00023136"/>
    </source>
</evidence>
<gene>
    <name evidence="9" type="ORF">DBV39_13965</name>
</gene>
<reference evidence="9 10" key="1">
    <citation type="submission" date="2018-04" db="EMBL/GenBank/DDBJ databases">
        <title>Bordetella sp. HZ20 isolated from seawater.</title>
        <authorList>
            <person name="Sun C."/>
        </authorList>
    </citation>
    <scope>NUCLEOTIDE SEQUENCE [LARGE SCALE GENOMIC DNA]</scope>
    <source>
        <strain evidence="9 10">HZ20</strain>
    </source>
</reference>
<keyword evidence="5" id="KW-0998">Cell outer membrane</keyword>
<evidence type="ECO:0000256" key="1">
    <source>
        <dbReference type="ARBA" id="ARBA00004459"/>
    </source>
</evidence>
<dbReference type="Proteomes" id="UP000244571">
    <property type="component" value="Chromosome"/>
</dbReference>
<keyword evidence="10" id="KW-1185">Reference proteome</keyword>
<dbReference type="AlphaFoldDB" id="A0A2R4XLF1"/>
<feature type="transmembrane region" description="Helical" evidence="8">
    <location>
        <begin position="12"/>
        <end position="30"/>
    </location>
</feature>